<keyword evidence="6" id="KW-1185">Reference proteome</keyword>
<dbReference type="GO" id="GO:0016746">
    <property type="term" value="F:acyltransferase activity"/>
    <property type="evidence" value="ECO:0007669"/>
    <property type="project" value="UniProtKB-KW"/>
</dbReference>
<name>A0A4S4EZB3_CAMSN</name>
<feature type="domain" description="Peptidase M16 N-terminal" evidence="4">
    <location>
        <begin position="437"/>
        <end position="479"/>
    </location>
</feature>
<comment type="similarity">
    <text evidence="1">Belongs to the plant acyltransferase family.</text>
</comment>
<keyword evidence="3" id="KW-0012">Acyltransferase</keyword>
<evidence type="ECO:0000313" key="6">
    <source>
        <dbReference type="Proteomes" id="UP000306102"/>
    </source>
</evidence>
<evidence type="ECO:0000256" key="2">
    <source>
        <dbReference type="ARBA" id="ARBA00022679"/>
    </source>
</evidence>
<evidence type="ECO:0000313" key="5">
    <source>
        <dbReference type="EMBL" id="THG22441.1"/>
    </source>
</evidence>
<dbReference type="SUPFAM" id="SSF63411">
    <property type="entry name" value="LuxS/MPP-like metallohydrolase"/>
    <property type="match status" value="1"/>
</dbReference>
<dbReference type="InterPro" id="IPR023213">
    <property type="entry name" value="CAT-like_dom_sf"/>
</dbReference>
<evidence type="ECO:0000256" key="1">
    <source>
        <dbReference type="ARBA" id="ARBA00009861"/>
    </source>
</evidence>
<keyword evidence="2" id="KW-0808">Transferase</keyword>
<evidence type="ECO:0000256" key="3">
    <source>
        <dbReference type="ARBA" id="ARBA00023315"/>
    </source>
</evidence>
<dbReference type="InterPro" id="IPR011765">
    <property type="entry name" value="Pept_M16_N"/>
</dbReference>
<reference evidence="5 6" key="1">
    <citation type="journal article" date="2018" name="Proc. Natl. Acad. Sci. U.S.A.">
        <title>Draft genome sequence of Camellia sinensis var. sinensis provides insights into the evolution of the tea genome and tea quality.</title>
        <authorList>
            <person name="Wei C."/>
            <person name="Yang H."/>
            <person name="Wang S."/>
            <person name="Zhao J."/>
            <person name="Liu C."/>
            <person name="Gao L."/>
            <person name="Xia E."/>
            <person name="Lu Y."/>
            <person name="Tai Y."/>
            <person name="She G."/>
            <person name="Sun J."/>
            <person name="Cao H."/>
            <person name="Tong W."/>
            <person name="Gao Q."/>
            <person name="Li Y."/>
            <person name="Deng W."/>
            <person name="Jiang X."/>
            <person name="Wang W."/>
            <person name="Chen Q."/>
            <person name="Zhang S."/>
            <person name="Li H."/>
            <person name="Wu J."/>
            <person name="Wang P."/>
            <person name="Li P."/>
            <person name="Shi C."/>
            <person name="Zheng F."/>
            <person name="Jian J."/>
            <person name="Huang B."/>
            <person name="Shan D."/>
            <person name="Shi M."/>
            <person name="Fang C."/>
            <person name="Yue Y."/>
            <person name="Li F."/>
            <person name="Li D."/>
            <person name="Wei S."/>
            <person name="Han B."/>
            <person name="Jiang C."/>
            <person name="Yin Y."/>
            <person name="Xia T."/>
            <person name="Zhang Z."/>
            <person name="Bennetzen J.L."/>
            <person name="Zhao S."/>
            <person name="Wan X."/>
        </authorList>
    </citation>
    <scope>NUCLEOTIDE SEQUENCE [LARGE SCALE GENOMIC DNA]</scope>
    <source>
        <strain evidence="6">cv. Shuchazao</strain>
        <tissue evidence="5">Leaf</tissue>
    </source>
</reference>
<proteinExistence type="inferred from homology"/>
<dbReference type="Pfam" id="PF02458">
    <property type="entry name" value="Transferase"/>
    <property type="match status" value="1"/>
</dbReference>
<dbReference type="Proteomes" id="UP000306102">
    <property type="component" value="Unassembled WGS sequence"/>
</dbReference>
<accession>A0A4S4EZB3</accession>
<dbReference type="Pfam" id="PF00675">
    <property type="entry name" value="Peptidase_M16"/>
    <property type="match status" value="1"/>
</dbReference>
<dbReference type="Gene3D" id="3.30.559.10">
    <property type="entry name" value="Chloramphenicol acetyltransferase-like domain"/>
    <property type="match status" value="2"/>
</dbReference>
<sequence>MVNLITTQPPDLQSFSALVPYYVFVDPRDKVVQVAIQLNIFTCGGVVISGCFMHKIMDGATIGAFLKSWASNSIARLGLSSSPPPPEEEEEKKLVYPGASMIPSKQTLPADHSNWPERMLLREGDGTVQRFLFKSEAISTLKAKATSERVPNPTRVEAISGFIWKHAMAASKAVWGMQQPSMLSHQMDLRRKIFEPSLSKYSIGNFTWKVVAHYYPFAEKVEEEEEKITSLDGLVGLLRAAIEKTRDDILPKLLQGDDGGYDVFSKFVQELRETCQSNKNLNPYTFSSWCKIGFNEVDFGWGKPTWVSPAGAGRVNSIYKNTVVLIEAGLDDRIEAWLTLDEREMAVLEHDEEFLEFAYVNPAREVNSVFLESGSSPALLSSPSSGQRPGFGQLELWRLHLLTSTAANPSRPPPYNHISTTTQPQSMFFLRTDIEFSVLEEEDERGVAHIVEHLAFSATKKYTNHDIVKFLESIGAEFSLEVRVSTDDLEKERGAVMEEVPLHGFSKCEISVARVLLMSEIESAYLERDQMQVYCHLWSCCAVKFSEAI</sequence>
<dbReference type="InterPro" id="IPR011249">
    <property type="entry name" value="Metalloenz_LuxS/M16"/>
</dbReference>
<dbReference type="PANTHER" id="PTHR31623">
    <property type="entry name" value="F21J9.9"/>
    <property type="match status" value="1"/>
</dbReference>
<protein>
    <recommendedName>
        <fullName evidence="4">Peptidase M16 N-terminal domain-containing protein</fullName>
    </recommendedName>
</protein>
<dbReference type="Gene3D" id="3.30.830.10">
    <property type="entry name" value="Metalloenzyme, LuxS/M16 peptidase-like"/>
    <property type="match status" value="1"/>
</dbReference>
<organism evidence="5 6">
    <name type="scientific">Camellia sinensis var. sinensis</name>
    <name type="common">China tea</name>
    <dbReference type="NCBI Taxonomy" id="542762"/>
    <lineage>
        <taxon>Eukaryota</taxon>
        <taxon>Viridiplantae</taxon>
        <taxon>Streptophyta</taxon>
        <taxon>Embryophyta</taxon>
        <taxon>Tracheophyta</taxon>
        <taxon>Spermatophyta</taxon>
        <taxon>Magnoliopsida</taxon>
        <taxon>eudicotyledons</taxon>
        <taxon>Gunneridae</taxon>
        <taxon>Pentapetalae</taxon>
        <taxon>asterids</taxon>
        <taxon>Ericales</taxon>
        <taxon>Theaceae</taxon>
        <taxon>Camellia</taxon>
    </lineage>
</organism>
<dbReference type="PANTHER" id="PTHR31623:SF110">
    <property type="entry name" value="VINORINE SYNTHASE-LIKE"/>
    <property type="match status" value="1"/>
</dbReference>
<evidence type="ECO:0000259" key="4">
    <source>
        <dbReference type="Pfam" id="PF00675"/>
    </source>
</evidence>
<comment type="caution">
    <text evidence="5">The sequence shown here is derived from an EMBL/GenBank/DDBJ whole genome shotgun (WGS) entry which is preliminary data.</text>
</comment>
<dbReference type="AlphaFoldDB" id="A0A4S4EZB3"/>
<gene>
    <name evidence="5" type="ORF">TEA_000174</name>
</gene>
<dbReference type="GO" id="GO:0046872">
    <property type="term" value="F:metal ion binding"/>
    <property type="evidence" value="ECO:0007669"/>
    <property type="project" value="InterPro"/>
</dbReference>
<dbReference type="EMBL" id="SDRB02000861">
    <property type="protein sequence ID" value="THG22441.1"/>
    <property type="molecule type" value="Genomic_DNA"/>
</dbReference>